<keyword evidence="3" id="KW-1185">Reference proteome</keyword>
<evidence type="ECO:0000256" key="1">
    <source>
        <dbReference type="SAM" id="MobiDB-lite"/>
    </source>
</evidence>
<evidence type="ECO:0008006" key="4">
    <source>
        <dbReference type="Google" id="ProtNLM"/>
    </source>
</evidence>
<proteinExistence type="predicted"/>
<accession>A0ABQ5QI09</accession>
<feature type="region of interest" description="Disordered" evidence="1">
    <location>
        <begin position="28"/>
        <end position="49"/>
    </location>
</feature>
<evidence type="ECO:0000313" key="2">
    <source>
        <dbReference type="EMBL" id="GLH74193.1"/>
    </source>
</evidence>
<gene>
    <name evidence="2" type="ORF">GETHLI_26950</name>
</gene>
<dbReference type="EMBL" id="BSDE01000005">
    <property type="protein sequence ID" value="GLH74193.1"/>
    <property type="molecule type" value="Genomic_DNA"/>
</dbReference>
<organism evidence="2 3">
    <name type="scientific">Geothrix limicola</name>
    <dbReference type="NCBI Taxonomy" id="2927978"/>
    <lineage>
        <taxon>Bacteria</taxon>
        <taxon>Pseudomonadati</taxon>
        <taxon>Acidobacteriota</taxon>
        <taxon>Holophagae</taxon>
        <taxon>Holophagales</taxon>
        <taxon>Holophagaceae</taxon>
        <taxon>Geothrix</taxon>
    </lineage>
</organism>
<dbReference type="RefSeq" id="WP_285576192.1">
    <property type="nucleotide sequence ID" value="NZ_BSDE01000005.1"/>
</dbReference>
<dbReference type="Proteomes" id="UP001165069">
    <property type="component" value="Unassembled WGS sequence"/>
</dbReference>
<reference evidence="2 3" key="1">
    <citation type="journal article" date="2023" name="Antonie Van Leeuwenhoek">
        <title>Mesoterricola silvestris gen. nov., sp. nov., Mesoterricola sediminis sp. nov., Geothrix oryzae sp. nov., Geothrix edaphica sp. nov., Geothrix rubra sp. nov., and Geothrix limicola sp. nov., six novel members of Acidobacteriota isolated from soils.</title>
        <authorList>
            <person name="Itoh H."/>
            <person name="Sugisawa Y."/>
            <person name="Mise K."/>
            <person name="Xu Z."/>
            <person name="Kuniyasu M."/>
            <person name="Ushijima N."/>
            <person name="Kawano K."/>
            <person name="Kobayashi E."/>
            <person name="Shiratori Y."/>
            <person name="Masuda Y."/>
            <person name="Senoo K."/>
        </authorList>
    </citation>
    <scope>NUCLEOTIDE SEQUENCE [LARGE SCALE GENOMIC DNA]</scope>
    <source>
        <strain evidence="2 3">Red804</strain>
    </source>
</reference>
<sequence length="49" mass="4934">MTFQSILAVSSAGLAALYFLRGAYQDLSASSGSSCGKCSSGGCPAARKR</sequence>
<name>A0ABQ5QI09_9BACT</name>
<evidence type="ECO:0000313" key="3">
    <source>
        <dbReference type="Proteomes" id="UP001165069"/>
    </source>
</evidence>
<protein>
    <recommendedName>
        <fullName evidence="4">FeoB-associated Cys-rich membrane protein</fullName>
    </recommendedName>
</protein>
<comment type="caution">
    <text evidence="2">The sequence shown here is derived from an EMBL/GenBank/DDBJ whole genome shotgun (WGS) entry which is preliminary data.</text>
</comment>